<protein>
    <submittedName>
        <fullName evidence="2">Uncharacterized protein</fullName>
    </submittedName>
</protein>
<feature type="region of interest" description="Disordered" evidence="1">
    <location>
        <begin position="1"/>
        <end position="82"/>
    </location>
</feature>
<dbReference type="KEGG" id="vg:26794054"/>
<gene>
    <name evidence="2" type="ORF">GordDuk1_48</name>
</gene>
<reference evidence="2 3" key="1">
    <citation type="journal article" date="2015" name="Sci. Rep.">
        <title>Bacteriophages of wastewater foaming-associated filamentous Gordonia reduce host levels in raw activated sludge.</title>
        <authorList>
            <person name="Liu M."/>
            <person name="Gill J.J."/>
            <person name="Young R."/>
            <person name="Summer E.J."/>
        </authorList>
    </citation>
    <scope>NUCLEOTIDE SEQUENCE [LARGE SCALE GENOMIC DNA]</scope>
</reference>
<dbReference type="GeneID" id="26794054"/>
<name>A0A0E3T634_9CAUD</name>
<evidence type="ECO:0000256" key="1">
    <source>
        <dbReference type="SAM" id="MobiDB-lite"/>
    </source>
</evidence>
<dbReference type="Proteomes" id="UP000033017">
    <property type="component" value="Segment"/>
</dbReference>
<sequence>MSETVNPLIFTDDNKENDTGFMDFSPKYGEDADPKDSSVPASANDSPVEKTPSQSGESITDHSDSITGKPSLSPLTPSLSEK</sequence>
<evidence type="ECO:0000313" key="2">
    <source>
        <dbReference type="EMBL" id="AKC02976.1"/>
    </source>
</evidence>
<organism evidence="2 3">
    <name type="scientific">Gordonia phage GordDuk1</name>
    <dbReference type="NCBI Taxonomy" id="1622191"/>
    <lineage>
        <taxon>Viruses</taxon>
        <taxon>Duplodnaviria</taxon>
        <taxon>Heunggongvirae</taxon>
        <taxon>Uroviricota</taxon>
        <taxon>Caudoviricetes</taxon>
        <taxon>Gordtnkvirus</taxon>
        <taxon>Gordtnkvirus gordtnk2</taxon>
    </lineage>
</organism>
<dbReference type="RefSeq" id="YP_009222501.1">
    <property type="nucleotide sequence ID" value="NC_029060.1"/>
</dbReference>
<accession>A0A0E3T634</accession>
<evidence type="ECO:0000313" key="3">
    <source>
        <dbReference type="Proteomes" id="UP000033017"/>
    </source>
</evidence>
<proteinExistence type="predicted"/>
<feature type="compositionally biased region" description="Polar residues" evidence="1">
    <location>
        <begin position="39"/>
        <end position="58"/>
    </location>
</feature>
<feature type="compositionally biased region" description="Low complexity" evidence="1">
    <location>
        <begin position="70"/>
        <end position="82"/>
    </location>
</feature>
<dbReference type="EMBL" id="KP790010">
    <property type="protein sequence ID" value="AKC02976.1"/>
    <property type="molecule type" value="Genomic_DNA"/>
</dbReference>